<organism evidence="2 3">
    <name type="scientific">Candidula unifasciata</name>
    <dbReference type="NCBI Taxonomy" id="100452"/>
    <lineage>
        <taxon>Eukaryota</taxon>
        <taxon>Metazoa</taxon>
        <taxon>Spiralia</taxon>
        <taxon>Lophotrochozoa</taxon>
        <taxon>Mollusca</taxon>
        <taxon>Gastropoda</taxon>
        <taxon>Heterobranchia</taxon>
        <taxon>Euthyneura</taxon>
        <taxon>Panpulmonata</taxon>
        <taxon>Eupulmonata</taxon>
        <taxon>Stylommatophora</taxon>
        <taxon>Helicina</taxon>
        <taxon>Helicoidea</taxon>
        <taxon>Geomitridae</taxon>
        <taxon>Candidula</taxon>
    </lineage>
</organism>
<keyword evidence="3" id="KW-1185">Reference proteome</keyword>
<dbReference type="AlphaFoldDB" id="A0A8S3YUM7"/>
<feature type="domain" description="Lysine-specific demethylase 3A/B tudor" evidence="1">
    <location>
        <begin position="32"/>
        <end position="68"/>
    </location>
</feature>
<dbReference type="Pfam" id="PF22987">
    <property type="entry name" value="Tudor_KDM3B"/>
    <property type="match status" value="1"/>
</dbReference>
<dbReference type="OrthoDB" id="6136465at2759"/>
<sequence>ESDENSIPTAKECPDIVRLVKAWADYQDGQKILLTTPTVLLGYRVEVYRTEGTTQWYTAVIKSYNHANK</sequence>
<dbReference type="Proteomes" id="UP000678393">
    <property type="component" value="Unassembled WGS sequence"/>
</dbReference>
<dbReference type="InterPro" id="IPR054503">
    <property type="entry name" value="KDM3AB_Tudor"/>
</dbReference>
<feature type="non-terminal residue" evidence="2">
    <location>
        <position position="1"/>
    </location>
</feature>
<dbReference type="EMBL" id="CAJHNH020000913">
    <property type="protein sequence ID" value="CAG5120519.1"/>
    <property type="molecule type" value="Genomic_DNA"/>
</dbReference>
<name>A0A8S3YUM7_9EUPU</name>
<evidence type="ECO:0000259" key="1">
    <source>
        <dbReference type="Pfam" id="PF22987"/>
    </source>
</evidence>
<feature type="non-terminal residue" evidence="2">
    <location>
        <position position="69"/>
    </location>
</feature>
<proteinExistence type="predicted"/>
<accession>A0A8S3YUM7</accession>
<comment type="caution">
    <text evidence="2">The sequence shown here is derived from an EMBL/GenBank/DDBJ whole genome shotgun (WGS) entry which is preliminary data.</text>
</comment>
<evidence type="ECO:0000313" key="3">
    <source>
        <dbReference type="Proteomes" id="UP000678393"/>
    </source>
</evidence>
<evidence type="ECO:0000313" key="2">
    <source>
        <dbReference type="EMBL" id="CAG5120519.1"/>
    </source>
</evidence>
<protein>
    <recommendedName>
        <fullName evidence="1">Lysine-specific demethylase 3A/B tudor domain-containing protein</fullName>
    </recommendedName>
</protein>
<reference evidence="2" key="1">
    <citation type="submission" date="2021-04" db="EMBL/GenBank/DDBJ databases">
        <authorList>
            <consortium name="Molecular Ecology Group"/>
        </authorList>
    </citation>
    <scope>NUCLEOTIDE SEQUENCE</scope>
</reference>
<gene>
    <name evidence="2" type="ORF">CUNI_LOCUS6077</name>
</gene>